<evidence type="ECO:0000256" key="1">
    <source>
        <dbReference type="SAM" id="MobiDB-lite"/>
    </source>
</evidence>
<proteinExistence type="predicted"/>
<protein>
    <submittedName>
        <fullName evidence="2">Uncharacterized protein</fullName>
    </submittedName>
</protein>
<feature type="region of interest" description="Disordered" evidence="1">
    <location>
        <begin position="1"/>
        <end position="64"/>
    </location>
</feature>
<evidence type="ECO:0000313" key="3">
    <source>
        <dbReference type="Proteomes" id="UP000635477"/>
    </source>
</evidence>
<keyword evidence="3" id="KW-1185">Reference proteome</keyword>
<feature type="compositionally biased region" description="Polar residues" evidence="1">
    <location>
        <begin position="1"/>
        <end position="18"/>
    </location>
</feature>
<name>A0A8H4XMG9_9HYPO</name>
<dbReference type="OrthoDB" id="5058264at2759"/>
<dbReference type="Proteomes" id="UP000635477">
    <property type="component" value="Unassembled WGS sequence"/>
</dbReference>
<reference evidence="2" key="1">
    <citation type="journal article" date="2020" name="BMC Genomics">
        <title>Correction to: Identification and distribution of gene clusters required for synthesis of sphingolipid metabolism inhibitors in diverse species of the filamentous fungus Fusarium.</title>
        <authorList>
            <person name="Kim H.S."/>
            <person name="Lohmar J.M."/>
            <person name="Busman M."/>
            <person name="Brown D.W."/>
            <person name="Naumann T.A."/>
            <person name="Divon H.H."/>
            <person name="Lysoe E."/>
            <person name="Uhlig S."/>
            <person name="Proctor R.H."/>
        </authorList>
    </citation>
    <scope>NUCLEOTIDE SEQUENCE</scope>
    <source>
        <strain evidence="2">NRRL 22465</strain>
    </source>
</reference>
<organism evidence="2 3">
    <name type="scientific">Fusarium zealandicum</name>
    <dbReference type="NCBI Taxonomy" id="1053134"/>
    <lineage>
        <taxon>Eukaryota</taxon>
        <taxon>Fungi</taxon>
        <taxon>Dikarya</taxon>
        <taxon>Ascomycota</taxon>
        <taxon>Pezizomycotina</taxon>
        <taxon>Sordariomycetes</taxon>
        <taxon>Hypocreomycetidae</taxon>
        <taxon>Hypocreales</taxon>
        <taxon>Nectriaceae</taxon>
        <taxon>Fusarium</taxon>
        <taxon>Fusarium staphyleae species complex</taxon>
    </lineage>
</organism>
<sequence length="404" mass="46054">MEQASDFNDPNTPETQGRQEIPPRLTGISEPEEEVVNQSRSIQRPRPPIPTMGSIPPNEGHSQLSEQTPFLVDHSIEHGSSHFGTSEDASQYDVSSFRSPIAGFFSGSYNLKGDDFQGALQHNEQMEEVKLEYDGLWLQLQLFWDLLLRMQPNCITIDKNKISTAVDLMLDIATGRLLPEVRPEYQVKIGHRNVRQLRRRLQVQELHLRTDMNTCGKPPKMLCGCMVALKRPKYKTNIWTRLFGSKPNEPNRTEDRSFRIRDMAGLIRLEDFLTFVSHEFDRQLGPSGLDAEQSLVLTAMSFMDDELKEFLPKRDYRTAAELKYSWVYVLCDRGFRDAVNREVHALVTEAVAFRNKQGYYAHRVECELWTGAKGGLARMLSTPIAQGSSLKPAFWKSDSKGSGK</sequence>
<accession>A0A8H4XMG9</accession>
<gene>
    <name evidence="2" type="ORF">FZEAL_2740</name>
</gene>
<dbReference type="EMBL" id="JABEYC010000167">
    <property type="protein sequence ID" value="KAF4981452.1"/>
    <property type="molecule type" value="Genomic_DNA"/>
</dbReference>
<comment type="caution">
    <text evidence="2">The sequence shown here is derived from an EMBL/GenBank/DDBJ whole genome shotgun (WGS) entry which is preliminary data.</text>
</comment>
<reference evidence="2" key="2">
    <citation type="submission" date="2020-05" db="EMBL/GenBank/DDBJ databases">
        <authorList>
            <person name="Kim H.-S."/>
            <person name="Proctor R.H."/>
            <person name="Brown D.W."/>
        </authorList>
    </citation>
    <scope>NUCLEOTIDE SEQUENCE</scope>
    <source>
        <strain evidence="2">NRRL 22465</strain>
    </source>
</reference>
<dbReference type="AlphaFoldDB" id="A0A8H4XMG9"/>
<evidence type="ECO:0000313" key="2">
    <source>
        <dbReference type="EMBL" id="KAF4981452.1"/>
    </source>
</evidence>